<dbReference type="Pfam" id="PF01048">
    <property type="entry name" value="PNP_UDP_1"/>
    <property type="match status" value="1"/>
</dbReference>
<evidence type="ECO:0000256" key="6">
    <source>
        <dbReference type="ARBA" id="ARBA00031036"/>
    </source>
</evidence>
<keyword evidence="4" id="KW-0328">Glycosyltransferase</keyword>
<evidence type="ECO:0000256" key="7">
    <source>
        <dbReference type="SAM" id="Phobius"/>
    </source>
</evidence>
<feature type="domain" description="Nucleoside phosphorylase" evidence="8">
    <location>
        <begin position="29"/>
        <end position="288"/>
    </location>
</feature>
<evidence type="ECO:0000259" key="8">
    <source>
        <dbReference type="Pfam" id="PF01048"/>
    </source>
</evidence>
<dbReference type="Gene3D" id="3.40.50.1580">
    <property type="entry name" value="Nucleoside phosphorylase domain"/>
    <property type="match status" value="1"/>
</dbReference>
<evidence type="ECO:0000256" key="1">
    <source>
        <dbReference type="ARBA" id="ARBA00005058"/>
    </source>
</evidence>
<keyword evidence="7" id="KW-1133">Transmembrane helix</keyword>
<protein>
    <recommendedName>
        <fullName evidence="3">purine-nucleoside phosphorylase</fullName>
        <ecNumber evidence="3">2.4.2.1</ecNumber>
    </recommendedName>
    <alternativeName>
        <fullName evidence="6">Inosine-guanosine phosphorylase</fullName>
    </alternativeName>
</protein>
<dbReference type="EC" id="2.4.2.1" evidence="3"/>
<comment type="caution">
    <text evidence="9">The sequence shown here is derived from an EMBL/GenBank/DDBJ whole genome shotgun (WGS) entry which is preliminary data.</text>
</comment>
<dbReference type="NCBIfam" id="TIGR01697">
    <property type="entry name" value="PNPH-PUNA-XAPA"/>
    <property type="match status" value="1"/>
</dbReference>
<dbReference type="CDD" id="cd09009">
    <property type="entry name" value="PNP-EcPNPII_like"/>
    <property type="match status" value="1"/>
</dbReference>
<keyword evidence="10" id="KW-1185">Reference proteome</keyword>
<evidence type="ECO:0000256" key="3">
    <source>
        <dbReference type="ARBA" id="ARBA00011886"/>
    </source>
</evidence>
<dbReference type="InterPro" id="IPR011268">
    <property type="entry name" value="Purine_phosphorylase"/>
</dbReference>
<dbReference type="SUPFAM" id="SSF53167">
    <property type="entry name" value="Purine and uridine phosphorylases"/>
    <property type="match status" value="1"/>
</dbReference>
<gene>
    <name evidence="9" type="ORF">SEMRO_1292_G259990.1</name>
</gene>
<dbReference type="NCBIfam" id="NF006054">
    <property type="entry name" value="PRK08202.1"/>
    <property type="match status" value="1"/>
</dbReference>
<dbReference type="AlphaFoldDB" id="A0A9N8ELP3"/>
<evidence type="ECO:0000256" key="2">
    <source>
        <dbReference type="ARBA" id="ARBA00006751"/>
    </source>
</evidence>
<dbReference type="PANTHER" id="PTHR11904:SF9">
    <property type="entry name" value="PURINE NUCLEOSIDE PHOSPHORYLASE-RELATED"/>
    <property type="match status" value="1"/>
</dbReference>
<dbReference type="Proteomes" id="UP001153069">
    <property type="component" value="Unassembled WGS sequence"/>
</dbReference>
<accession>A0A9N8ELP3</accession>
<reference evidence="9" key="1">
    <citation type="submission" date="2020-06" db="EMBL/GenBank/DDBJ databases">
        <authorList>
            <consortium name="Plant Systems Biology data submission"/>
        </authorList>
    </citation>
    <scope>NUCLEOTIDE SEQUENCE</scope>
    <source>
        <strain evidence="9">D6</strain>
    </source>
</reference>
<feature type="transmembrane region" description="Helical" evidence="7">
    <location>
        <begin position="332"/>
        <end position="352"/>
    </location>
</feature>
<dbReference type="InterPro" id="IPR035994">
    <property type="entry name" value="Nucleoside_phosphorylase_sf"/>
</dbReference>
<dbReference type="PANTHER" id="PTHR11904">
    <property type="entry name" value="METHYLTHIOADENOSINE/PURINE NUCLEOSIDE PHOSPHORYLASE"/>
    <property type="match status" value="1"/>
</dbReference>
<sequence length="355" mass="37759">MDESFIPYRRAASYLLHRLKEEGIALPVLGVICGSGLSGLSDTLEGKKLRVQYGDIPGFPAHCTVAGHKGEVVFGCLSGVPAMCFRGRFHSYEGHPMKTVVLPVYVMRCLAVKVVIVTNAAGGLNSNYKVGNVVCVSDHLAIPQLAGNNPLVGANDPELGPRFPATSNAYPISLRRCALNAAKELKFNFVEPHGTYCFVSGPMYESRAECRFLRSLGGDAVGMSTVPEIVAAHHCNMQILCLSLITNKVVMAGDEDESDHGAVANHAEVLEAVQQRAKQVQALVKKTVETIGRDILPSLPELPQVSLEIPVTSSTTIDTSDGRKSADMSTTALLGAGAMLVAAGAMLGMTLARQK</sequence>
<evidence type="ECO:0000256" key="4">
    <source>
        <dbReference type="ARBA" id="ARBA00022676"/>
    </source>
</evidence>
<evidence type="ECO:0000256" key="5">
    <source>
        <dbReference type="ARBA" id="ARBA00022679"/>
    </source>
</evidence>
<keyword evidence="7" id="KW-0812">Transmembrane</keyword>
<dbReference type="GO" id="GO:0009116">
    <property type="term" value="P:nucleoside metabolic process"/>
    <property type="evidence" value="ECO:0007669"/>
    <property type="project" value="InterPro"/>
</dbReference>
<organism evidence="9 10">
    <name type="scientific">Seminavis robusta</name>
    <dbReference type="NCBI Taxonomy" id="568900"/>
    <lineage>
        <taxon>Eukaryota</taxon>
        <taxon>Sar</taxon>
        <taxon>Stramenopiles</taxon>
        <taxon>Ochrophyta</taxon>
        <taxon>Bacillariophyta</taxon>
        <taxon>Bacillariophyceae</taxon>
        <taxon>Bacillariophycidae</taxon>
        <taxon>Naviculales</taxon>
        <taxon>Naviculaceae</taxon>
        <taxon>Seminavis</taxon>
    </lineage>
</organism>
<dbReference type="InterPro" id="IPR000845">
    <property type="entry name" value="Nucleoside_phosphorylase_d"/>
</dbReference>
<comment type="similarity">
    <text evidence="2">Belongs to the PNP/MTAP phosphorylase family.</text>
</comment>
<keyword evidence="7" id="KW-0472">Membrane</keyword>
<dbReference type="EMBL" id="CAICTM010001290">
    <property type="protein sequence ID" value="CAB9522339.1"/>
    <property type="molecule type" value="Genomic_DNA"/>
</dbReference>
<dbReference type="OrthoDB" id="10261782at2759"/>
<keyword evidence="5" id="KW-0808">Transferase</keyword>
<dbReference type="GO" id="GO:0005737">
    <property type="term" value="C:cytoplasm"/>
    <property type="evidence" value="ECO:0007669"/>
    <property type="project" value="TreeGrafter"/>
</dbReference>
<name>A0A9N8ELP3_9STRA</name>
<comment type="pathway">
    <text evidence="1">Purine metabolism; purine nucleoside salvage.</text>
</comment>
<dbReference type="GO" id="GO:0004731">
    <property type="term" value="F:purine-nucleoside phosphorylase activity"/>
    <property type="evidence" value="ECO:0007669"/>
    <property type="project" value="UniProtKB-EC"/>
</dbReference>
<proteinExistence type="inferred from homology"/>
<evidence type="ECO:0000313" key="10">
    <source>
        <dbReference type="Proteomes" id="UP001153069"/>
    </source>
</evidence>
<evidence type="ECO:0000313" key="9">
    <source>
        <dbReference type="EMBL" id="CAB9522339.1"/>
    </source>
</evidence>